<dbReference type="PANTHER" id="PTHR23090:SF9">
    <property type="entry name" value="GLUTAMINE-DEPENDENT NAD(+) SYNTHETASE"/>
    <property type="match status" value="1"/>
</dbReference>
<dbReference type="Gene3D" id="3.40.50.620">
    <property type="entry name" value="HUPs"/>
    <property type="match status" value="1"/>
</dbReference>
<dbReference type="GO" id="GO:0009435">
    <property type="term" value="P:NAD+ biosynthetic process"/>
    <property type="evidence" value="ECO:0007669"/>
    <property type="project" value="UniProtKB-UniRule"/>
</dbReference>
<sequence>MFDVFIAQLNYNARDVRGNFEKILAGYEKAVSSGARIMLLSRCAISGYLDKAPLPFGEFTALYRKYLENLASHTLNKQTCIVVGGVERRDAQLCEVIYLLSGGTIRTLMHVPKRLRDAFVMFSVSGLTAALLLEESPDVEHGGASIPSNGLDLLILMGKSTHGWPNALSSCVRLSGKCGATLAYVNLLGGYEHRVFPGGSLLCNNDKAHLCALWSEDQSIMNPCATLDSVGEPPTSEEQDYQNLMLALRDYTHKNGFASVVLGMSGGIDSALVATIATDALGPQCVHTFMLPTRYTTPSSVEDAAKCALNLGTSHTVMSIEEIYRTALGALSTLPANSLSGVAEENMQSRIRGISLMAASNKMGWLLLATGNKSELLTGYTTLYGDMCGGFAPIKDVYKTRVYELARWRNNNMPRGSLCQKTNVIPEEIIRKAPSAELRPDQKDQDTLPEYSVLDRVLHALVDLGQTQEEIVRSGFSGELVETVMNLVQKSSFKLQQAPCGPIISP</sequence>
<evidence type="ECO:0000256" key="7">
    <source>
        <dbReference type="PIRNR" id="PIRNR006630"/>
    </source>
</evidence>
<dbReference type="Gene3D" id="3.60.110.10">
    <property type="entry name" value="Carbon-nitrogen hydrolase"/>
    <property type="match status" value="1"/>
</dbReference>
<dbReference type="CDD" id="cd00553">
    <property type="entry name" value="NAD_synthase"/>
    <property type="match status" value="1"/>
</dbReference>
<dbReference type="InterPro" id="IPR003010">
    <property type="entry name" value="C-N_Hydrolase"/>
</dbReference>
<evidence type="ECO:0000256" key="6">
    <source>
        <dbReference type="ARBA" id="ARBA00023027"/>
    </source>
</evidence>
<evidence type="ECO:0000256" key="1">
    <source>
        <dbReference type="ARBA" id="ARBA00005188"/>
    </source>
</evidence>
<dbReference type="RefSeq" id="WP_150150328.1">
    <property type="nucleotide sequence ID" value="NZ_VTCY01000001.1"/>
</dbReference>
<dbReference type="PANTHER" id="PTHR23090">
    <property type="entry name" value="NH 3 /GLUTAMINE-DEPENDENT NAD + SYNTHETASE"/>
    <property type="match status" value="1"/>
</dbReference>
<evidence type="ECO:0000259" key="10">
    <source>
        <dbReference type="Pfam" id="PF02540"/>
    </source>
</evidence>
<dbReference type="GO" id="GO:0004359">
    <property type="term" value="F:glutaminase activity"/>
    <property type="evidence" value="ECO:0007669"/>
    <property type="project" value="InterPro"/>
</dbReference>
<evidence type="ECO:0000259" key="9">
    <source>
        <dbReference type="Pfam" id="PF00795"/>
    </source>
</evidence>
<dbReference type="UniPathway" id="UPA00253">
    <property type="reaction ID" value="UER00334"/>
</dbReference>
<evidence type="ECO:0000256" key="4">
    <source>
        <dbReference type="ARBA" id="ARBA00022741"/>
    </source>
</evidence>
<dbReference type="InterPro" id="IPR014729">
    <property type="entry name" value="Rossmann-like_a/b/a_fold"/>
</dbReference>
<feature type="domain" description="NAD/GMP synthase" evidence="10">
    <location>
        <begin position="242"/>
        <end position="498"/>
    </location>
</feature>
<reference evidence="11" key="1">
    <citation type="submission" date="2019-08" db="EMBL/GenBank/DDBJ databases">
        <authorList>
            <person name="Amaro Estrada I."/>
            <person name="Quiroz Castaneda R.E."/>
            <person name="Martinez Ocampo F."/>
            <person name="Rodriguez Camarillo S.D."/>
        </authorList>
    </citation>
    <scope>NUCLEOTIDE SEQUENCE</scope>
    <source>
        <strain evidence="11">MEX-30-184-02</strain>
    </source>
</reference>
<name>A0A643CN83_ANAMA</name>
<dbReference type="InterPro" id="IPR022310">
    <property type="entry name" value="NAD/GMP_synthase"/>
</dbReference>
<evidence type="ECO:0000256" key="3">
    <source>
        <dbReference type="ARBA" id="ARBA00022598"/>
    </source>
</evidence>
<dbReference type="Pfam" id="PF00795">
    <property type="entry name" value="CN_hydrolase"/>
    <property type="match status" value="1"/>
</dbReference>
<comment type="catalytic activity">
    <reaction evidence="7">
        <text>deamido-NAD(+) + L-glutamine + ATP + H2O = L-glutamate + AMP + diphosphate + NAD(+) + H(+)</text>
        <dbReference type="Rhea" id="RHEA:24384"/>
        <dbReference type="ChEBI" id="CHEBI:15377"/>
        <dbReference type="ChEBI" id="CHEBI:15378"/>
        <dbReference type="ChEBI" id="CHEBI:29985"/>
        <dbReference type="ChEBI" id="CHEBI:30616"/>
        <dbReference type="ChEBI" id="CHEBI:33019"/>
        <dbReference type="ChEBI" id="CHEBI:57540"/>
        <dbReference type="ChEBI" id="CHEBI:58359"/>
        <dbReference type="ChEBI" id="CHEBI:58437"/>
        <dbReference type="ChEBI" id="CHEBI:456215"/>
        <dbReference type="EC" id="6.3.5.1"/>
    </reaction>
</comment>
<dbReference type="AlphaFoldDB" id="A0A643CN83"/>
<dbReference type="GO" id="GO:0005737">
    <property type="term" value="C:cytoplasm"/>
    <property type="evidence" value="ECO:0007669"/>
    <property type="project" value="InterPro"/>
</dbReference>
<dbReference type="InterPro" id="IPR014445">
    <property type="entry name" value="Gln-dep_NAD_synthase"/>
</dbReference>
<dbReference type="GO" id="GO:0003952">
    <property type="term" value="F:NAD+ synthase (glutamine-hydrolyzing) activity"/>
    <property type="evidence" value="ECO:0007669"/>
    <property type="project" value="UniProtKB-UniRule"/>
</dbReference>
<proteinExistence type="inferred from homology"/>
<dbReference type="Pfam" id="PF02540">
    <property type="entry name" value="NAD_synthase"/>
    <property type="match status" value="1"/>
</dbReference>
<dbReference type="PIRSF" id="PIRSF006630">
    <property type="entry name" value="NADS_GAT"/>
    <property type="match status" value="1"/>
</dbReference>
<evidence type="ECO:0000256" key="2">
    <source>
        <dbReference type="ARBA" id="ARBA00007145"/>
    </source>
</evidence>
<dbReference type="SUPFAM" id="SSF56317">
    <property type="entry name" value="Carbon-nitrogen hydrolase"/>
    <property type="match status" value="1"/>
</dbReference>
<comment type="similarity">
    <text evidence="2 7">In the C-terminal section; belongs to the NAD synthetase family.</text>
</comment>
<feature type="domain" description="CN hydrolase" evidence="9">
    <location>
        <begin position="6"/>
        <end position="93"/>
    </location>
</feature>
<evidence type="ECO:0000256" key="8">
    <source>
        <dbReference type="RuleBase" id="RU003811"/>
    </source>
</evidence>
<dbReference type="EC" id="6.3.5.1" evidence="7"/>
<dbReference type="FunFam" id="3.40.50.620:FF:000106">
    <property type="entry name" value="Glutamine-dependent NAD(+) synthetase"/>
    <property type="match status" value="1"/>
</dbReference>
<dbReference type="InterPro" id="IPR036526">
    <property type="entry name" value="C-N_Hydrolase_sf"/>
</dbReference>
<evidence type="ECO:0000256" key="5">
    <source>
        <dbReference type="ARBA" id="ARBA00022840"/>
    </source>
</evidence>
<comment type="similarity">
    <text evidence="8">Belongs to the NAD synthetase family.</text>
</comment>
<dbReference type="GO" id="GO:0005524">
    <property type="term" value="F:ATP binding"/>
    <property type="evidence" value="ECO:0007669"/>
    <property type="project" value="UniProtKB-UniRule"/>
</dbReference>
<organism evidence="11">
    <name type="scientific">Anaplasma marginale</name>
    <dbReference type="NCBI Taxonomy" id="770"/>
    <lineage>
        <taxon>Bacteria</taxon>
        <taxon>Pseudomonadati</taxon>
        <taxon>Pseudomonadota</taxon>
        <taxon>Alphaproteobacteria</taxon>
        <taxon>Rickettsiales</taxon>
        <taxon>Anaplasmataceae</taxon>
        <taxon>Anaplasma</taxon>
    </lineage>
</organism>
<dbReference type="NCBIfam" id="TIGR00552">
    <property type="entry name" value="nadE"/>
    <property type="match status" value="1"/>
</dbReference>
<evidence type="ECO:0000313" key="11">
    <source>
        <dbReference type="EMBL" id="KAB0452863.1"/>
    </source>
</evidence>
<keyword evidence="4 7" id="KW-0547">Nucleotide-binding</keyword>
<dbReference type="SUPFAM" id="SSF52402">
    <property type="entry name" value="Adenine nucleotide alpha hydrolases-like"/>
    <property type="match status" value="1"/>
</dbReference>
<dbReference type="InterPro" id="IPR003694">
    <property type="entry name" value="NAD_synthase"/>
</dbReference>
<comment type="caution">
    <text evidence="11">The sequence shown here is derived from an EMBL/GenBank/DDBJ whole genome shotgun (WGS) entry which is preliminary data.</text>
</comment>
<keyword evidence="5 7" id="KW-0067">ATP-binding</keyword>
<accession>A0A643CN83</accession>
<keyword evidence="3 7" id="KW-0436">Ligase</keyword>
<dbReference type="EMBL" id="VTCY01000001">
    <property type="protein sequence ID" value="KAB0452863.1"/>
    <property type="molecule type" value="Genomic_DNA"/>
</dbReference>
<protein>
    <recommendedName>
        <fullName evidence="7">Glutamine-dependent NAD(+) synthetase</fullName>
        <ecNumber evidence="7">6.3.5.1</ecNumber>
    </recommendedName>
    <alternativeName>
        <fullName evidence="7">NAD(+) synthase [glutamine-hydrolyzing]</fullName>
    </alternativeName>
</protein>
<gene>
    <name evidence="11" type="primary">nadE</name>
    <name evidence="11" type="ORF">FY207_00590</name>
</gene>
<keyword evidence="6 7" id="KW-0520">NAD</keyword>
<comment type="pathway">
    <text evidence="1 7">Cofactor biosynthesis; NAD(+) biosynthesis; NAD(+) from deamido-NAD(+) (L-Gln route): step 1/1.</text>
</comment>